<gene>
    <name evidence="3" type="ORF">CFOL_v3_14658</name>
</gene>
<dbReference type="InParanoid" id="A0A1Q3BT74"/>
<proteinExistence type="predicted"/>
<keyword evidence="1" id="KW-0812">Transmembrane</keyword>
<keyword evidence="4" id="KW-1185">Reference proteome</keyword>
<keyword evidence="1" id="KW-1133">Transmembrane helix</keyword>
<sequence length="105" mass="11226">MARLLVVSLIVALILVIQAVADKSGDLGMNPVGDKVQSRYSVVYQPAPSPDDTKVTEAPVIRRLGRHRSDRSVAGGGVIIGGLVTTIFAAVFCYIRVTRRRGGVH</sequence>
<dbReference type="AlphaFoldDB" id="A0A1Q3BT74"/>
<evidence type="ECO:0000313" key="3">
    <source>
        <dbReference type="EMBL" id="GAV71164.1"/>
    </source>
</evidence>
<reference evidence="4" key="1">
    <citation type="submission" date="2016-04" db="EMBL/GenBank/DDBJ databases">
        <title>Cephalotus genome sequencing.</title>
        <authorList>
            <person name="Fukushima K."/>
            <person name="Hasebe M."/>
            <person name="Fang X."/>
        </authorList>
    </citation>
    <scope>NUCLEOTIDE SEQUENCE [LARGE SCALE GENOMIC DNA]</scope>
    <source>
        <strain evidence="4">cv. St1</strain>
    </source>
</reference>
<feature type="transmembrane region" description="Helical" evidence="1">
    <location>
        <begin position="73"/>
        <end position="95"/>
    </location>
</feature>
<accession>A0A1Q3BT74</accession>
<dbReference type="PANTHER" id="PTHR34558">
    <property type="entry name" value="EXPRESSED PROTEIN"/>
    <property type="match status" value="1"/>
</dbReference>
<dbReference type="Proteomes" id="UP000187406">
    <property type="component" value="Unassembled WGS sequence"/>
</dbReference>
<comment type="caution">
    <text evidence="3">The sequence shown here is derived from an EMBL/GenBank/DDBJ whole genome shotgun (WGS) entry which is preliminary data.</text>
</comment>
<organism evidence="3 4">
    <name type="scientific">Cephalotus follicularis</name>
    <name type="common">Albany pitcher plant</name>
    <dbReference type="NCBI Taxonomy" id="3775"/>
    <lineage>
        <taxon>Eukaryota</taxon>
        <taxon>Viridiplantae</taxon>
        <taxon>Streptophyta</taxon>
        <taxon>Embryophyta</taxon>
        <taxon>Tracheophyta</taxon>
        <taxon>Spermatophyta</taxon>
        <taxon>Magnoliopsida</taxon>
        <taxon>eudicotyledons</taxon>
        <taxon>Gunneridae</taxon>
        <taxon>Pentapetalae</taxon>
        <taxon>rosids</taxon>
        <taxon>fabids</taxon>
        <taxon>Oxalidales</taxon>
        <taxon>Cephalotaceae</taxon>
        <taxon>Cephalotus</taxon>
    </lineage>
</organism>
<evidence type="ECO:0000256" key="1">
    <source>
        <dbReference type="SAM" id="Phobius"/>
    </source>
</evidence>
<evidence type="ECO:0000313" key="4">
    <source>
        <dbReference type="Proteomes" id="UP000187406"/>
    </source>
</evidence>
<keyword evidence="1" id="KW-0472">Membrane</keyword>
<dbReference type="EMBL" id="BDDD01000882">
    <property type="protein sequence ID" value="GAV71164.1"/>
    <property type="molecule type" value="Genomic_DNA"/>
</dbReference>
<keyword evidence="2" id="KW-0732">Signal</keyword>
<evidence type="ECO:0000256" key="2">
    <source>
        <dbReference type="SAM" id="SignalP"/>
    </source>
</evidence>
<dbReference type="OrthoDB" id="686454at2759"/>
<name>A0A1Q3BT74_CEPFO</name>
<feature type="signal peptide" evidence="2">
    <location>
        <begin position="1"/>
        <end position="21"/>
    </location>
</feature>
<feature type="chain" id="PRO_5012772223" evidence="2">
    <location>
        <begin position="22"/>
        <end position="105"/>
    </location>
</feature>
<dbReference type="PANTHER" id="PTHR34558:SF4">
    <property type="entry name" value="TRANSMEMBRANE PROTEIN"/>
    <property type="match status" value="1"/>
</dbReference>
<protein>
    <submittedName>
        <fullName evidence="3">Uncharacterized protein</fullName>
    </submittedName>
</protein>